<sequence length="136" mass="15768">MFKDLTMHPRPRRLTFEQQSERFRLDRVGVRPKEQIALLRQEYPDICSLIPDIYNDKQMGSKECLNGRLAIHAFFDELQAKNYRFDIRHDAKGQICSLMFANPEFMALVVVFCEVVLLDCTCGCTIRTCICLQGSS</sequence>
<organism evidence="1">
    <name type="scientific">Albugo laibachii Nc14</name>
    <dbReference type="NCBI Taxonomy" id="890382"/>
    <lineage>
        <taxon>Eukaryota</taxon>
        <taxon>Sar</taxon>
        <taxon>Stramenopiles</taxon>
        <taxon>Oomycota</taxon>
        <taxon>Peronosporomycetes</taxon>
        <taxon>Albuginales</taxon>
        <taxon>Albuginaceae</taxon>
        <taxon>Albugo</taxon>
    </lineage>
</organism>
<dbReference type="HOGENOM" id="CLU_1879249_0_0_1"/>
<protein>
    <submittedName>
        <fullName evidence="1">AlNc14C222G9122 protein</fullName>
    </submittedName>
</protein>
<dbReference type="AlphaFoldDB" id="F0WRX9"/>
<name>F0WRX9_9STRA</name>
<evidence type="ECO:0000313" key="1">
    <source>
        <dbReference type="EMBL" id="CCA24096.1"/>
    </source>
</evidence>
<accession>F0WRX9</accession>
<reference evidence="1" key="1">
    <citation type="journal article" date="2011" name="PLoS Biol.">
        <title>Gene gain and loss during evolution of obligate parasitism in the white rust pathogen of Arabidopsis thaliana.</title>
        <authorList>
            <person name="Kemen E."/>
            <person name="Gardiner A."/>
            <person name="Schultz-Larsen T."/>
            <person name="Kemen A.C."/>
            <person name="Balmuth A.L."/>
            <person name="Robert-Seilaniantz A."/>
            <person name="Bailey K."/>
            <person name="Holub E."/>
            <person name="Studholme D.J."/>
            <person name="Maclean D."/>
            <person name="Jones J.D."/>
        </authorList>
    </citation>
    <scope>NUCLEOTIDE SEQUENCE</scope>
</reference>
<reference evidence="1" key="2">
    <citation type="submission" date="2011-02" db="EMBL/GenBank/DDBJ databases">
        <authorList>
            <person name="MacLean D."/>
        </authorList>
    </citation>
    <scope>NUCLEOTIDE SEQUENCE</scope>
</reference>
<gene>
    <name evidence="1" type="primary">AlNc14C222G9122</name>
    <name evidence="1" type="ORF">ALNC14_102400</name>
</gene>
<proteinExistence type="predicted"/>
<dbReference type="EMBL" id="FR824267">
    <property type="protein sequence ID" value="CCA24096.1"/>
    <property type="molecule type" value="Genomic_DNA"/>
</dbReference>